<proteinExistence type="predicted"/>
<comment type="caution">
    <text evidence="1">The sequence shown here is derived from an EMBL/GenBank/DDBJ whole genome shotgun (WGS) entry which is preliminary data.</text>
</comment>
<name>A0ABQ5FHU5_9ASTR</name>
<protein>
    <submittedName>
        <fullName evidence="1">Uncharacterized protein</fullName>
    </submittedName>
</protein>
<sequence length="362" mass="39241">MRALLSGRLIFCPTLLSRTIHTLTRCLALSSAQPTTSFIAYNMTSHTLSATHAHILLPPPSSQYTTSYSTLDLFGVLSIAWSSKLYSQSVLTLTHLKPLGISVVVIYIHSGYSERASDSSCGAVSGVYATIQERREISMEDWNICILGGAASRVGVSNYCIESSLLEIGEDRGGFYGVVSVTLASRGLGAGKSDMRLRRGDRRQSGLSLWAVIGICEHWGCKEGEWRVDGKWRVGFGCGCWGNDMREESVSASVVTTTALSTTFAYASSVPPITIEDYEIIAAYSLLSSKRSRLISKVSLFCTISNSSVLSVGMPISVWMTASVPYVSEKGVSSMLDLIIVRCAERTWEISSIQFLLLASCG</sequence>
<keyword evidence="2" id="KW-1185">Reference proteome</keyword>
<evidence type="ECO:0000313" key="1">
    <source>
        <dbReference type="EMBL" id="GJT62493.1"/>
    </source>
</evidence>
<dbReference type="Proteomes" id="UP001151760">
    <property type="component" value="Unassembled WGS sequence"/>
</dbReference>
<gene>
    <name evidence="1" type="ORF">Tco_1006026</name>
</gene>
<reference evidence="1" key="2">
    <citation type="submission" date="2022-01" db="EMBL/GenBank/DDBJ databases">
        <authorList>
            <person name="Yamashiro T."/>
            <person name="Shiraishi A."/>
            <person name="Satake H."/>
            <person name="Nakayama K."/>
        </authorList>
    </citation>
    <scope>NUCLEOTIDE SEQUENCE</scope>
</reference>
<accession>A0ABQ5FHU5</accession>
<reference evidence="1" key="1">
    <citation type="journal article" date="2022" name="Int. J. Mol. Sci.">
        <title>Draft Genome of Tanacetum Coccineum: Genomic Comparison of Closely Related Tanacetum-Family Plants.</title>
        <authorList>
            <person name="Yamashiro T."/>
            <person name="Shiraishi A."/>
            <person name="Nakayama K."/>
            <person name="Satake H."/>
        </authorList>
    </citation>
    <scope>NUCLEOTIDE SEQUENCE</scope>
</reference>
<evidence type="ECO:0000313" key="2">
    <source>
        <dbReference type="Proteomes" id="UP001151760"/>
    </source>
</evidence>
<dbReference type="EMBL" id="BQNB010017381">
    <property type="protein sequence ID" value="GJT62493.1"/>
    <property type="molecule type" value="Genomic_DNA"/>
</dbReference>
<organism evidence="1 2">
    <name type="scientific">Tanacetum coccineum</name>
    <dbReference type="NCBI Taxonomy" id="301880"/>
    <lineage>
        <taxon>Eukaryota</taxon>
        <taxon>Viridiplantae</taxon>
        <taxon>Streptophyta</taxon>
        <taxon>Embryophyta</taxon>
        <taxon>Tracheophyta</taxon>
        <taxon>Spermatophyta</taxon>
        <taxon>Magnoliopsida</taxon>
        <taxon>eudicotyledons</taxon>
        <taxon>Gunneridae</taxon>
        <taxon>Pentapetalae</taxon>
        <taxon>asterids</taxon>
        <taxon>campanulids</taxon>
        <taxon>Asterales</taxon>
        <taxon>Asteraceae</taxon>
        <taxon>Asteroideae</taxon>
        <taxon>Anthemideae</taxon>
        <taxon>Anthemidinae</taxon>
        <taxon>Tanacetum</taxon>
    </lineage>
</organism>